<proteinExistence type="predicted"/>
<keyword evidence="2" id="KW-1133">Transmembrane helix</keyword>
<protein>
    <submittedName>
        <fullName evidence="3">Uncharacterized protein</fullName>
    </submittedName>
</protein>
<feature type="transmembrane region" description="Helical" evidence="2">
    <location>
        <begin position="47"/>
        <end position="66"/>
    </location>
</feature>
<reference evidence="3" key="1">
    <citation type="submission" date="2023-02" db="EMBL/GenBank/DDBJ databases">
        <title>Mating type loci evolution in Malassezia.</title>
        <authorList>
            <person name="Coelho M.A."/>
        </authorList>
    </citation>
    <scope>NUCLEOTIDE SEQUENCE</scope>
    <source>
        <strain evidence="3">CBS 14136</strain>
    </source>
</reference>
<evidence type="ECO:0000256" key="2">
    <source>
        <dbReference type="SAM" id="Phobius"/>
    </source>
</evidence>
<sequence length="102" mass="11017">MMLSRSTGLLRTVRAIPRTRAYSTPEGGPKKTINEESFKNSDKANRSVPLVTGILVASVMGGVFFFSEDMKSYLSGGLAAGDKSVVAQQKEGKMVSPFQKKD</sequence>
<dbReference type="AlphaFoldDB" id="A0AAF0F7L3"/>
<keyword evidence="2" id="KW-0812">Transmembrane</keyword>
<evidence type="ECO:0000256" key="1">
    <source>
        <dbReference type="SAM" id="MobiDB-lite"/>
    </source>
</evidence>
<keyword evidence="2" id="KW-0472">Membrane</keyword>
<organism evidence="3 4">
    <name type="scientific">Malassezia psittaci</name>
    <dbReference type="NCBI Taxonomy" id="1821823"/>
    <lineage>
        <taxon>Eukaryota</taxon>
        <taxon>Fungi</taxon>
        <taxon>Dikarya</taxon>
        <taxon>Basidiomycota</taxon>
        <taxon>Ustilaginomycotina</taxon>
        <taxon>Malasseziomycetes</taxon>
        <taxon>Malasseziales</taxon>
        <taxon>Malasseziaceae</taxon>
        <taxon>Malassezia</taxon>
    </lineage>
</organism>
<dbReference type="EMBL" id="CP118375">
    <property type="protein sequence ID" value="WFD42305.1"/>
    <property type="molecule type" value="Genomic_DNA"/>
</dbReference>
<gene>
    <name evidence="3" type="ORF">MPSI1_000947</name>
</gene>
<evidence type="ECO:0000313" key="3">
    <source>
        <dbReference type="EMBL" id="WFD42305.1"/>
    </source>
</evidence>
<feature type="compositionally biased region" description="Basic and acidic residues" evidence="1">
    <location>
        <begin position="28"/>
        <end position="42"/>
    </location>
</feature>
<dbReference type="Proteomes" id="UP001214628">
    <property type="component" value="Chromosome 1"/>
</dbReference>
<feature type="region of interest" description="Disordered" evidence="1">
    <location>
        <begin position="15"/>
        <end position="42"/>
    </location>
</feature>
<name>A0AAF0F7L3_9BASI</name>
<accession>A0AAF0F7L3</accession>
<keyword evidence="4" id="KW-1185">Reference proteome</keyword>
<evidence type="ECO:0000313" key="4">
    <source>
        <dbReference type="Proteomes" id="UP001214628"/>
    </source>
</evidence>